<keyword evidence="2" id="KW-1185">Reference proteome</keyword>
<evidence type="ECO:0000313" key="2">
    <source>
        <dbReference type="Proteomes" id="UP000198752"/>
    </source>
</evidence>
<organism evidence="1 2">
    <name type="scientific">Sporolactobacillus nakayamae</name>
    <dbReference type="NCBI Taxonomy" id="269670"/>
    <lineage>
        <taxon>Bacteria</taxon>
        <taxon>Bacillati</taxon>
        <taxon>Bacillota</taxon>
        <taxon>Bacilli</taxon>
        <taxon>Bacillales</taxon>
        <taxon>Sporolactobacillaceae</taxon>
        <taxon>Sporolactobacillus</taxon>
    </lineage>
</organism>
<gene>
    <name evidence="1" type="ORF">SAMN02982927_02506</name>
</gene>
<evidence type="ECO:0000313" key="1">
    <source>
        <dbReference type="EMBL" id="SFG70663.1"/>
    </source>
</evidence>
<dbReference type="STRING" id="269670.SAMN02982927_02506"/>
<dbReference type="AlphaFoldDB" id="A0A1I2U100"/>
<sequence length="105" mass="12364">MDQEFFFNCFDKEVRFLEECQIDGIRPMPYILSDLYSDSDPEVTIISNDLYEFTFFKATDLAEIHTKTSNKNISSSVIRDLIIIDRSRRSIEYHLTKILQLEASK</sequence>
<proteinExistence type="predicted"/>
<name>A0A1I2U100_9BACL</name>
<protein>
    <submittedName>
        <fullName evidence="1">Uncharacterized protein</fullName>
    </submittedName>
</protein>
<dbReference type="OrthoDB" id="9948164at2"/>
<accession>A0A1I2U100</accession>
<reference evidence="2" key="1">
    <citation type="submission" date="2016-10" db="EMBL/GenBank/DDBJ databases">
        <authorList>
            <person name="Varghese N."/>
            <person name="Submissions S."/>
        </authorList>
    </citation>
    <scope>NUCLEOTIDE SEQUENCE [LARGE SCALE GENOMIC DNA]</scope>
    <source>
        <strain evidence="2">ATCC 700379</strain>
    </source>
</reference>
<dbReference type="Proteomes" id="UP000198752">
    <property type="component" value="Unassembled WGS sequence"/>
</dbReference>
<dbReference type="EMBL" id="FOOY01000018">
    <property type="protein sequence ID" value="SFG70663.1"/>
    <property type="molecule type" value="Genomic_DNA"/>
</dbReference>
<dbReference type="RefSeq" id="WP_093673460.1">
    <property type="nucleotide sequence ID" value="NZ_FOOY01000018.1"/>
</dbReference>